<comment type="caution">
    <text evidence="2">The sequence shown here is derived from an EMBL/GenBank/DDBJ whole genome shotgun (WGS) entry which is preliminary data.</text>
</comment>
<evidence type="ECO:0000313" key="2">
    <source>
        <dbReference type="EMBL" id="TWT59465.1"/>
    </source>
</evidence>
<reference evidence="2 3" key="1">
    <citation type="submission" date="2019-02" db="EMBL/GenBank/DDBJ databases">
        <title>Deep-cultivation of Planctomycetes and their phenomic and genomic characterization uncovers novel biology.</title>
        <authorList>
            <person name="Wiegand S."/>
            <person name="Jogler M."/>
            <person name="Boedeker C."/>
            <person name="Pinto D."/>
            <person name="Vollmers J."/>
            <person name="Rivas-Marin E."/>
            <person name="Kohn T."/>
            <person name="Peeters S.H."/>
            <person name="Heuer A."/>
            <person name="Rast P."/>
            <person name="Oberbeckmann S."/>
            <person name="Bunk B."/>
            <person name="Jeske O."/>
            <person name="Meyerdierks A."/>
            <person name="Storesund J.E."/>
            <person name="Kallscheuer N."/>
            <person name="Luecker S."/>
            <person name="Lage O.M."/>
            <person name="Pohl T."/>
            <person name="Merkel B.J."/>
            <person name="Hornburger P."/>
            <person name="Mueller R.-W."/>
            <person name="Bruemmer F."/>
            <person name="Labrenz M."/>
            <person name="Spormann A.M."/>
            <person name="Op Den Camp H."/>
            <person name="Overmann J."/>
            <person name="Amann R."/>
            <person name="Jetten M.S.M."/>
            <person name="Mascher T."/>
            <person name="Medema M.H."/>
            <person name="Devos D.P."/>
            <person name="Kaster A.-K."/>
            <person name="Ovreas L."/>
            <person name="Rohde M."/>
            <person name="Galperin M.Y."/>
            <person name="Jogler C."/>
        </authorList>
    </citation>
    <scope>NUCLEOTIDE SEQUENCE [LARGE SCALE GENOMIC DNA]</scope>
    <source>
        <strain evidence="2 3">Pan54</strain>
    </source>
</reference>
<dbReference type="AlphaFoldDB" id="A0A5C5XBA7"/>
<gene>
    <name evidence="2" type="ORF">Pan54_01710</name>
</gene>
<protein>
    <submittedName>
        <fullName evidence="2">GDSL-like Lipase/Acylhydrolase</fullName>
    </submittedName>
</protein>
<keyword evidence="3" id="KW-1185">Reference proteome</keyword>
<evidence type="ECO:0000259" key="1">
    <source>
        <dbReference type="Pfam" id="PF13472"/>
    </source>
</evidence>
<dbReference type="SUPFAM" id="SSF52266">
    <property type="entry name" value="SGNH hydrolase"/>
    <property type="match status" value="1"/>
</dbReference>
<dbReference type="Pfam" id="PF13472">
    <property type="entry name" value="Lipase_GDSL_2"/>
    <property type="match status" value="1"/>
</dbReference>
<dbReference type="PANTHER" id="PTHR30383:SF5">
    <property type="entry name" value="SGNH HYDROLASE-TYPE ESTERASE DOMAIN-CONTAINING PROTEIN"/>
    <property type="match status" value="1"/>
</dbReference>
<name>A0A5C5XBA7_9PLAN</name>
<dbReference type="Gene3D" id="3.40.50.1110">
    <property type="entry name" value="SGNH hydrolase"/>
    <property type="match status" value="1"/>
</dbReference>
<dbReference type="EMBL" id="SJPG01000001">
    <property type="protein sequence ID" value="TWT59465.1"/>
    <property type="molecule type" value="Genomic_DNA"/>
</dbReference>
<proteinExistence type="predicted"/>
<dbReference type="InterPro" id="IPR013830">
    <property type="entry name" value="SGNH_hydro"/>
</dbReference>
<evidence type="ECO:0000313" key="3">
    <source>
        <dbReference type="Proteomes" id="UP000316095"/>
    </source>
</evidence>
<organism evidence="2 3">
    <name type="scientific">Rubinisphaera italica</name>
    <dbReference type="NCBI Taxonomy" id="2527969"/>
    <lineage>
        <taxon>Bacteria</taxon>
        <taxon>Pseudomonadati</taxon>
        <taxon>Planctomycetota</taxon>
        <taxon>Planctomycetia</taxon>
        <taxon>Planctomycetales</taxon>
        <taxon>Planctomycetaceae</taxon>
        <taxon>Rubinisphaera</taxon>
    </lineage>
</organism>
<dbReference type="InterPro" id="IPR051532">
    <property type="entry name" value="Ester_Hydrolysis_Enzymes"/>
</dbReference>
<dbReference type="Proteomes" id="UP000316095">
    <property type="component" value="Unassembled WGS sequence"/>
</dbReference>
<accession>A0A5C5XBA7</accession>
<dbReference type="InterPro" id="IPR036514">
    <property type="entry name" value="SGNH_hydro_sf"/>
</dbReference>
<dbReference type="CDD" id="cd00229">
    <property type="entry name" value="SGNH_hydrolase"/>
    <property type="match status" value="1"/>
</dbReference>
<dbReference type="GO" id="GO:0004622">
    <property type="term" value="F:phosphatidylcholine lysophospholipase activity"/>
    <property type="evidence" value="ECO:0007669"/>
    <property type="project" value="TreeGrafter"/>
</dbReference>
<dbReference type="PANTHER" id="PTHR30383">
    <property type="entry name" value="THIOESTERASE 1/PROTEASE 1/LYSOPHOSPHOLIPASE L1"/>
    <property type="match status" value="1"/>
</dbReference>
<keyword evidence="2" id="KW-0378">Hydrolase</keyword>
<dbReference type="RefSeq" id="WP_165441503.1">
    <property type="nucleotide sequence ID" value="NZ_SJPG01000001.1"/>
</dbReference>
<sequence length="377" mass="42117">MRTLLVVASCILIAKTLPAQEQLEVPQKWTYSPELLKPFWRGDLVEQESVLFLKSKPEEPARGKVLFPIEEVISVRSSAGDKIYQEGIDYQYDVGTRELIIPAGSEIVTSVASDLRRPANSQRHQLTHRDGNGEILFGSGLDYHQMQTSVTYKKANSTWPLMMPEYDASVLPITLQKLQDQQEISIVLLGDSISTGCNASGWGGGAPYQPPYQDLLVQHLQHHYQAKVKLTNLSVGGKSTPWGLTMIEKVTEHKPDLVILAFGMNDSAGRSAEEYGQNTAKMIKATRDVLPQTEFILIATMLGNRDWTRLHHEIFPLYRNELAALCEPGIALADMTSVWNQLLKWKKDADLTGNGVNHPNDFGHRIYAQVLASLLIK</sequence>
<feature type="domain" description="SGNH hydrolase-type esterase" evidence="1">
    <location>
        <begin position="188"/>
        <end position="366"/>
    </location>
</feature>